<proteinExistence type="predicted"/>
<sequence length="186" mass="20428">MTHIVLFHSVLGLRPAEREIAAAFEADGHTVILPDLYGGRPVDSYDEGFRLNEEIGQEAIEVRARAALAEAPEDAVLAGISVGAFLIGRFWGGRPRLPGALLLAGPAPWRQPRRAGLPVSAHIARPDPFDEEQVFTDWAGEAGDIALDLHRYDGVGHYFLDRSLPDYDAAAAARCLERCRAFLRRF</sequence>
<dbReference type="Gene3D" id="3.40.50.1820">
    <property type="entry name" value="alpha/beta hydrolase"/>
    <property type="match status" value="1"/>
</dbReference>
<protein>
    <submittedName>
        <fullName evidence="2">Dienelactone hydrolase family protein</fullName>
        <ecNumber evidence="2">3.1.-.-</ecNumber>
    </submittedName>
</protein>
<dbReference type="InterPro" id="IPR051049">
    <property type="entry name" value="Dienelactone_hydrolase-like"/>
</dbReference>
<keyword evidence="3" id="KW-1185">Reference proteome</keyword>
<dbReference type="PANTHER" id="PTHR46623">
    <property type="entry name" value="CARBOXYMETHYLENEBUTENOLIDASE-RELATED"/>
    <property type="match status" value="1"/>
</dbReference>
<keyword evidence="2" id="KW-0378">Hydrolase</keyword>
<dbReference type="EC" id="3.1.-.-" evidence="2"/>
<dbReference type="PANTHER" id="PTHR46623:SF6">
    <property type="entry name" value="ALPHA_BETA-HYDROLASES SUPERFAMILY PROTEIN"/>
    <property type="match status" value="1"/>
</dbReference>
<gene>
    <name evidence="2" type="ORF">ACETIH_23145</name>
</gene>
<accession>A0ABV6YE61</accession>
<dbReference type="InterPro" id="IPR029058">
    <property type="entry name" value="AB_hydrolase_fold"/>
</dbReference>
<dbReference type="EMBL" id="JBHOMY010000118">
    <property type="protein sequence ID" value="MFC1459540.1"/>
    <property type="molecule type" value="Genomic_DNA"/>
</dbReference>
<dbReference type="Pfam" id="PF01738">
    <property type="entry name" value="DLH"/>
    <property type="match status" value="1"/>
</dbReference>
<dbReference type="GO" id="GO:0016787">
    <property type="term" value="F:hydrolase activity"/>
    <property type="evidence" value="ECO:0007669"/>
    <property type="project" value="UniProtKB-KW"/>
</dbReference>
<feature type="domain" description="Dienelactone hydrolase" evidence="1">
    <location>
        <begin position="4"/>
        <end position="185"/>
    </location>
</feature>
<dbReference type="SUPFAM" id="SSF53474">
    <property type="entry name" value="alpha/beta-Hydrolases"/>
    <property type="match status" value="1"/>
</dbReference>
<evidence type="ECO:0000313" key="2">
    <source>
        <dbReference type="EMBL" id="MFC1459540.1"/>
    </source>
</evidence>
<evidence type="ECO:0000313" key="3">
    <source>
        <dbReference type="Proteomes" id="UP001593940"/>
    </source>
</evidence>
<name>A0ABV6YE61_9HYPH</name>
<evidence type="ECO:0000259" key="1">
    <source>
        <dbReference type="Pfam" id="PF01738"/>
    </source>
</evidence>
<dbReference type="RefSeq" id="WP_377031153.1">
    <property type="nucleotide sequence ID" value="NZ_JBHOMY010000118.1"/>
</dbReference>
<dbReference type="InterPro" id="IPR002925">
    <property type="entry name" value="Dienelactn_hydro"/>
</dbReference>
<comment type="caution">
    <text evidence="2">The sequence shown here is derived from an EMBL/GenBank/DDBJ whole genome shotgun (WGS) entry which is preliminary data.</text>
</comment>
<dbReference type="Proteomes" id="UP001593940">
    <property type="component" value="Unassembled WGS sequence"/>
</dbReference>
<organism evidence="2 3">
    <name type="scientific">Microvirga arabica</name>
    <dbReference type="NCBI Taxonomy" id="1128671"/>
    <lineage>
        <taxon>Bacteria</taxon>
        <taxon>Pseudomonadati</taxon>
        <taxon>Pseudomonadota</taxon>
        <taxon>Alphaproteobacteria</taxon>
        <taxon>Hyphomicrobiales</taxon>
        <taxon>Methylobacteriaceae</taxon>
        <taxon>Microvirga</taxon>
    </lineage>
</organism>
<reference evidence="2 3" key="1">
    <citation type="submission" date="2024-09" db="EMBL/GenBank/DDBJ databases">
        <title>Nodulacao em especies de Leguminosae Basais da Amazonia e Caracterizacao dos Rizobios e Bacterias Associadas aos Nodulos.</title>
        <authorList>
            <person name="Jambeiro I.C.A."/>
            <person name="Lopes I.S."/>
            <person name="Aguiar E.R.G.R."/>
            <person name="Santos A.F.J."/>
            <person name="Dos Santos J.M.F."/>
            <person name="Gross E."/>
        </authorList>
    </citation>
    <scope>NUCLEOTIDE SEQUENCE [LARGE SCALE GENOMIC DNA]</scope>
    <source>
        <strain evidence="2 3">BRUESC1165</strain>
    </source>
</reference>